<name>L0ERP0_LIBCB</name>
<accession>L0ERP0</accession>
<dbReference type="STRING" id="1215343.B488_01660"/>
<evidence type="ECO:0000313" key="3">
    <source>
        <dbReference type="Proteomes" id="UP000010799"/>
    </source>
</evidence>
<dbReference type="Gene3D" id="1.25.40.10">
    <property type="entry name" value="Tetratricopeptide repeat domain"/>
    <property type="match status" value="1"/>
</dbReference>
<dbReference type="SUPFAM" id="SSF48452">
    <property type="entry name" value="TPR-like"/>
    <property type="match status" value="1"/>
</dbReference>
<dbReference type="EMBL" id="CP003789">
    <property type="protein sequence ID" value="AGA64159.1"/>
    <property type="molecule type" value="Genomic_DNA"/>
</dbReference>
<dbReference type="InterPro" id="IPR018704">
    <property type="entry name" value="SecYEG/CpoB_TPR"/>
</dbReference>
<feature type="domain" description="Ancillary SecYEG translocon subunit/Cell division coordinator CpoB TPR" evidence="1">
    <location>
        <begin position="2"/>
        <end position="165"/>
    </location>
</feature>
<dbReference type="Proteomes" id="UP000010799">
    <property type="component" value="Chromosome"/>
</dbReference>
<keyword evidence="3" id="KW-1185">Reference proteome</keyword>
<dbReference type="AlphaFoldDB" id="L0ERP0"/>
<sequence length="180" mass="20250">MIASWFGYTYWEQNKNDKIGDALIEAIKLSNENKLEKALAAFKDISSKNNKSYDMMSRMYTASTLARMGRIQDSIEKFSEVFNDISFPNVIRDIARLHSSWLFISIEKYPQAIAVLKNLDTPNNPLRYSAREALGLAALKTGDIKTAKETLQKIIKDKNPPSGVVSHAQMMLSNIQASGK</sequence>
<dbReference type="eggNOG" id="COG4649">
    <property type="taxonomic scope" value="Bacteria"/>
</dbReference>
<dbReference type="Pfam" id="PF09976">
    <property type="entry name" value="TPR_21"/>
    <property type="match status" value="1"/>
</dbReference>
<evidence type="ECO:0000313" key="2">
    <source>
        <dbReference type="EMBL" id="AGA64159.1"/>
    </source>
</evidence>
<evidence type="ECO:0000259" key="1">
    <source>
        <dbReference type="Pfam" id="PF09976"/>
    </source>
</evidence>
<gene>
    <name evidence="2" type="ordered locus">B488_01660</name>
</gene>
<organism evidence="2 3">
    <name type="scientific">Liberibacter crescens (strain BT-1)</name>
    <dbReference type="NCBI Taxonomy" id="1215343"/>
    <lineage>
        <taxon>Bacteria</taxon>
        <taxon>Pseudomonadati</taxon>
        <taxon>Pseudomonadota</taxon>
        <taxon>Alphaproteobacteria</taxon>
        <taxon>Hyphomicrobiales</taxon>
        <taxon>Rhizobiaceae</taxon>
        <taxon>Liberibacter</taxon>
    </lineage>
</organism>
<dbReference type="KEGG" id="lcc:B488_01660"/>
<dbReference type="HOGENOM" id="CLU_073302_1_1_5"/>
<reference evidence="2 3" key="1">
    <citation type="journal article" date="2012" name="Stand. Genomic Sci.">
        <title>Complete genome sequence of Liberibacter crescens BT-1.</title>
        <authorList>
            <person name="Leonard M.T."/>
            <person name="Fagen J.R."/>
            <person name="Davis-Richardson A.G."/>
            <person name="Davis M.J."/>
            <person name="Triplett E.W."/>
        </authorList>
    </citation>
    <scope>NUCLEOTIDE SEQUENCE [LARGE SCALE GENOMIC DNA]</scope>
    <source>
        <strain evidence="2 3">BT-1</strain>
    </source>
</reference>
<proteinExistence type="predicted"/>
<dbReference type="PATRIC" id="fig|1215343.11.peg.174"/>
<dbReference type="InterPro" id="IPR011990">
    <property type="entry name" value="TPR-like_helical_dom_sf"/>
</dbReference>
<protein>
    <recommendedName>
        <fullName evidence="1">Ancillary SecYEG translocon subunit/Cell division coordinator CpoB TPR domain-containing protein</fullName>
    </recommendedName>
</protein>